<evidence type="ECO:0000313" key="11">
    <source>
        <dbReference type="Proteomes" id="UP000290365"/>
    </source>
</evidence>
<dbReference type="PANTHER" id="PTHR34448">
    <property type="entry name" value="AMINOPEPTIDASE"/>
    <property type="match status" value="1"/>
</dbReference>
<evidence type="ECO:0000256" key="3">
    <source>
        <dbReference type="ARBA" id="ARBA00001947"/>
    </source>
</evidence>
<dbReference type="InterPro" id="IPR035097">
    <property type="entry name" value="M29_N-terminal"/>
</dbReference>
<accession>A0A4P6JR96</accession>
<evidence type="ECO:0000313" key="10">
    <source>
        <dbReference type="EMBL" id="QBD77316.1"/>
    </source>
</evidence>
<comment type="similarity">
    <text evidence="4">Belongs to the peptidase M29 family.</text>
</comment>
<evidence type="ECO:0000256" key="9">
    <source>
        <dbReference type="ARBA" id="ARBA00023049"/>
    </source>
</evidence>
<keyword evidence="8" id="KW-0378">Hydrolase</keyword>
<dbReference type="PANTHER" id="PTHR34448:SF1">
    <property type="entry name" value="BLL6088 PROTEIN"/>
    <property type="match status" value="1"/>
</dbReference>
<proteinExistence type="inferred from homology"/>
<dbReference type="OrthoDB" id="9803993at2"/>
<dbReference type="GO" id="GO:0008237">
    <property type="term" value="F:metallopeptidase activity"/>
    <property type="evidence" value="ECO:0007669"/>
    <property type="project" value="UniProtKB-KW"/>
</dbReference>
<evidence type="ECO:0000256" key="1">
    <source>
        <dbReference type="ARBA" id="ARBA00001941"/>
    </source>
</evidence>
<dbReference type="Gene3D" id="3.40.1830.10">
    <property type="entry name" value="Thermophilic metalloprotease (M29)"/>
    <property type="match status" value="1"/>
</dbReference>
<dbReference type="GO" id="GO:0004177">
    <property type="term" value="F:aminopeptidase activity"/>
    <property type="evidence" value="ECO:0007669"/>
    <property type="project" value="UniProtKB-KW"/>
</dbReference>
<dbReference type="SUPFAM" id="SSF144052">
    <property type="entry name" value="Thermophilic metalloprotease-like"/>
    <property type="match status" value="1"/>
</dbReference>
<protein>
    <submittedName>
        <fullName evidence="10">Aminopeptidase</fullName>
    </submittedName>
</protein>
<evidence type="ECO:0000256" key="2">
    <source>
        <dbReference type="ARBA" id="ARBA00001946"/>
    </source>
</evidence>
<keyword evidence="9" id="KW-0482">Metalloprotease</keyword>
<evidence type="ECO:0000256" key="7">
    <source>
        <dbReference type="ARBA" id="ARBA00022723"/>
    </source>
</evidence>
<comment type="cofactor">
    <cofactor evidence="3">
        <name>Zn(2+)</name>
        <dbReference type="ChEBI" id="CHEBI:29105"/>
    </cofactor>
</comment>
<dbReference type="AlphaFoldDB" id="A0A4P6JR96"/>
<evidence type="ECO:0000256" key="6">
    <source>
        <dbReference type="ARBA" id="ARBA00022670"/>
    </source>
</evidence>
<evidence type="ECO:0000256" key="5">
    <source>
        <dbReference type="ARBA" id="ARBA00022438"/>
    </source>
</evidence>
<comment type="cofactor">
    <cofactor evidence="2">
        <name>Mg(2+)</name>
        <dbReference type="ChEBI" id="CHEBI:18420"/>
    </cofactor>
</comment>
<gene>
    <name evidence="10" type="ORF">EPA93_15480</name>
</gene>
<name>A0A4P6JR96_KTERU</name>
<dbReference type="Proteomes" id="UP000290365">
    <property type="component" value="Chromosome"/>
</dbReference>
<dbReference type="GO" id="GO:0046872">
    <property type="term" value="F:metal ion binding"/>
    <property type="evidence" value="ECO:0007669"/>
    <property type="project" value="UniProtKB-KW"/>
</dbReference>
<organism evidence="10 11">
    <name type="scientific">Ktedonosporobacter rubrisoli</name>
    <dbReference type="NCBI Taxonomy" id="2509675"/>
    <lineage>
        <taxon>Bacteria</taxon>
        <taxon>Bacillati</taxon>
        <taxon>Chloroflexota</taxon>
        <taxon>Ktedonobacteria</taxon>
        <taxon>Ktedonobacterales</taxon>
        <taxon>Ktedonosporobacteraceae</taxon>
        <taxon>Ktedonosporobacter</taxon>
    </lineage>
</organism>
<evidence type="ECO:0000256" key="4">
    <source>
        <dbReference type="ARBA" id="ARBA00008236"/>
    </source>
</evidence>
<sequence>MPVLYDGLNTLVRYCLSVQQGERVGIESCPLTAPLIEAVYQEIIRAGASPIVLLSLERLDEILLRDGNNEQICQSTRLQEVIAEEVDALLVIRAEENSSGLNAVNPARILLRREATDNIYARRKQARWTLTRYPTNALAQNANMSLNDLEEFAFDACFLNDHNPIQCWQKLGTEQQRLIDWLAGRKQVHILSGGTDLTLSIEGRRFVNGDGRRNFPSGEFYTSPLDQSTTGIIHFDIPSLVYGHLVEGIRLVFQRGRVIEASATPGQ</sequence>
<keyword evidence="6" id="KW-0645">Protease</keyword>
<dbReference type="KEGG" id="kbs:EPA93_15480"/>
<dbReference type="GO" id="GO:0006508">
    <property type="term" value="P:proteolysis"/>
    <property type="evidence" value="ECO:0007669"/>
    <property type="project" value="UniProtKB-KW"/>
</dbReference>
<keyword evidence="5 10" id="KW-0031">Aminopeptidase</keyword>
<dbReference type="InterPro" id="IPR000787">
    <property type="entry name" value="Peptidase_M29"/>
</dbReference>
<keyword evidence="7" id="KW-0479">Metal-binding</keyword>
<reference evidence="10 11" key="1">
    <citation type="submission" date="2019-01" db="EMBL/GenBank/DDBJ databases">
        <title>Ktedonosporobacter rubrisoli SCAWS-G2.</title>
        <authorList>
            <person name="Huang Y."/>
            <person name="Yan B."/>
        </authorList>
    </citation>
    <scope>NUCLEOTIDE SEQUENCE [LARGE SCALE GENOMIC DNA]</scope>
    <source>
        <strain evidence="10 11">SCAWS-G2</strain>
    </source>
</reference>
<evidence type="ECO:0000256" key="8">
    <source>
        <dbReference type="ARBA" id="ARBA00022801"/>
    </source>
</evidence>
<dbReference type="Pfam" id="PF02073">
    <property type="entry name" value="Peptidase_M29"/>
    <property type="match status" value="1"/>
</dbReference>
<dbReference type="InterPro" id="IPR052170">
    <property type="entry name" value="M29_Exopeptidase"/>
</dbReference>
<dbReference type="EMBL" id="CP035758">
    <property type="protein sequence ID" value="QBD77316.1"/>
    <property type="molecule type" value="Genomic_DNA"/>
</dbReference>
<comment type="cofactor">
    <cofactor evidence="1">
        <name>Co(2+)</name>
        <dbReference type="ChEBI" id="CHEBI:48828"/>
    </cofactor>
</comment>
<keyword evidence="11" id="KW-1185">Reference proteome</keyword>